<organism evidence="1 2">
    <name type="scientific">Trichinella zimbabwensis</name>
    <dbReference type="NCBI Taxonomy" id="268475"/>
    <lineage>
        <taxon>Eukaryota</taxon>
        <taxon>Metazoa</taxon>
        <taxon>Ecdysozoa</taxon>
        <taxon>Nematoda</taxon>
        <taxon>Enoplea</taxon>
        <taxon>Dorylaimia</taxon>
        <taxon>Trichinellida</taxon>
        <taxon>Trichinellidae</taxon>
        <taxon>Trichinella</taxon>
    </lineage>
</organism>
<name>A0A0V1I3G1_9BILA</name>
<proteinExistence type="predicted"/>
<keyword evidence="2" id="KW-1185">Reference proteome</keyword>
<evidence type="ECO:0000313" key="2">
    <source>
        <dbReference type="Proteomes" id="UP000055024"/>
    </source>
</evidence>
<dbReference type="AlphaFoldDB" id="A0A0V1I3G1"/>
<comment type="caution">
    <text evidence="1">The sequence shown here is derived from an EMBL/GenBank/DDBJ whole genome shotgun (WGS) entry which is preliminary data.</text>
</comment>
<reference evidence="1 2" key="1">
    <citation type="submission" date="2015-01" db="EMBL/GenBank/DDBJ databases">
        <title>Evolution of Trichinella species and genotypes.</title>
        <authorList>
            <person name="Korhonen P.K."/>
            <person name="Edoardo P."/>
            <person name="Giuseppe L.R."/>
            <person name="Gasser R.B."/>
        </authorList>
    </citation>
    <scope>NUCLEOTIDE SEQUENCE [LARGE SCALE GENOMIC DNA]</scope>
    <source>
        <strain evidence="1">ISS1029</strain>
    </source>
</reference>
<dbReference type="EMBL" id="JYDP01000009">
    <property type="protein sequence ID" value="KRZ16900.1"/>
    <property type="molecule type" value="Genomic_DNA"/>
</dbReference>
<protein>
    <submittedName>
        <fullName evidence="1">Uncharacterized protein</fullName>
    </submittedName>
</protein>
<evidence type="ECO:0000313" key="1">
    <source>
        <dbReference type="EMBL" id="KRZ16900.1"/>
    </source>
</evidence>
<sequence>MSGLVDQAWNRGTASQFDWFGVEFHKQKQPCTEPPDLQLTSQMNIKVHQKGIMKKSAFEASNAERH</sequence>
<accession>A0A0V1I3G1</accession>
<gene>
    <name evidence="1" type="ORF">T11_18554</name>
</gene>
<dbReference type="Proteomes" id="UP000055024">
    <property type="component" value="Unassembled WGS sequence"/>
</dbReference>